<keyword evidence="8 10" id="KW-0030">Aminoacyl-tRNA synthetase</keyword>
<evidence type="ECO:0000313" key="12">
    <source>
        <dbReference type="EMBL" id="OGC47397.1"/>
    </source>
</evidence>
<dbReference type="EMBL" id="MEUX01000016">
    <property type="protein sequence ID" value="OGC47397.1"/>
    <property type="molecule type" value="Genomic_DNA"/>
</dbReference>
<evidence type="ECO:0000256" key="10">
    <source>
        <dbReference type="RuleBase" id="RU363039"/>
    </source>
</evidence>
<dbReference type="GO" id="GO:0004825">
    <property type="term" value="F:methionine-tRNA ligase activity"/>
    <property type="evidence" value="ECO:0007669"/>
    <property type="project" value="UniProtKB-EC"/>
</dbReference>
<organism evidence="12 13">
    <name type="scientific">candidate division WWE3 bacterium RIFCSPHIGHO2_01_FULL_35_17</name>
    <dbReference type="NCBI Taxonomy" id="1802614"/>
    <lineage>
        <taxon>Bacteria</taxon>
        <taxon>Katanobacteria</taxon>
    </lineage>
</organism>
<dbReference type="GO" id="GO:0005524">
    <property type="term" value="F:ATP binding"/>
    <property type="evidence" value="ECO:0007669"/>
    <property type="project" value="UniProtKB-KW"/>
</dbReference>
<dbReference type="Proteomes" id="UP000176444">
    <property type="component" value="Unassembled WGS sequence"/>
</dbReference>
<comment type="similarity">
    <text evidence="10">Belongs to the class-I aminoacyl-tRNA synthetase family.</text>
</comment>
<dbReference type="InterPro" id="IPR014729">
    <property type="entry name" value="Rossmann-like_a/b/a_fold"/>
</dbReference>
<dbReference type="PANTHER" id="PTHR43326">
    <property type="entry name" value="METHIONYL-TRNA SYNTHETASE"/>
    <property type="match status" value="1"/>
</dbReference>
<dbReference type="GO" id="GO:0006431">
    <property type="term" value="P:methionyl-tRNA aminoacylation"/>
    <property type="evidence" value="ECO:0007669"/>
    <property type="project" value="InterPro"/>
</dbReference>
<feature type="non-terminal residue" evidence="12">
    <location>
        <position position="401"/>
    </location>
</feature>
<dbReference type="EC" id="6.1.1.10" evidence="2"/>
<evidence type="ECO:0000256" key="2">
    <source>
        <dbReference type="ARBA" id="ARBA00012838"/>
    </source>
</evidence>
<gene>
    <name evidence="12" type="ORF">A2713_00865</name>
</gene>
<dbReference type="PRINTS" id="PR01041">
    <property type="entry name" value="TRNASYNTHMET"/>
</dbReference>
<evidence type="ECO:0000313" key="13">
    <source>
        <dbReference type="Proteomes" id="UP000176444"/>
    </source>
</evidence>
<dbReference type="Pfam" id="PF09334">
    <property type="entry name" value="tRNA-synt_1g"/>
    <property type="match status" value="2"/>
</dbReference>
<dbReference type="InterPro" id="IPR015413">
    <property type="entry name" value="Methionyl/Leucyl_tRNA_Synth"/>
</dbReference>
<evidence type="ECO:0000256" key="4">
    <source>
        <dbReference type="ARBA" id="ARBA00022598"/>
    </source>
</evidence>
<evidence type="ECO:0000256" key="1">
    <source>
        <dbReference type="ARBA" id="ARBA00003314"/>
    </source>
</evidence>
<evidence type="ECO:0000256" key="5">
    <source>
        <dbReference type="ARBA" id="ARBA00022741"/>
    </source>
</evidence>
<comment type="caution">
    <text evidence="12">The sequence shown here is derived from an EMBL/GenBank/DDBJ whole genome shotgun (WGS) entry which is preliminary data.</text>
</comment>
<dbReference type="Gene3D" id="2.170.220.10">
    <property type="match status" value="1"/>
</dbReference>
<dbReference type="FunFam" id="2.170.220.10:FF:000003">
    <property type="entry name" value="Methionine--tRNA ligase"/>
    <property type="match status" value="1"/>
</dbReference>
<dbReference type="Gene3D" id="3.40.50.620">
    <property type="entry name" value="HUPs"/>
    <property type="match status" value="1"/>
</dbReference>
<comment type="function">
    <text evidence="1">Is required not only for elongation of protein synthesis but also for the initiation of all mRNA translation through initiator tRNA(fMet) aminoacylation.</text>
</comment>
<dbReference type="SUPFAM" id="SSF47323">
    <property type="entry name" value="Anticodon-binding domain of a subclass of class I aminoacyl-tRNA synthetases"/>
    <property type="match status" value="1"/>
</dbReference>
<dbReference type="AlphaFoldDB" id="A0A1F4UQZ4"/>
<protein>
    <recommendedName>
        <fullName evidence="3">Methionine--tRNA ligase</fullName>
        <ecNumber evidence="2">6.1.1.10</ecNumber>
    </recommendedName>
    <alternativeName>
        <fullName evidence="9">Methionyl-tRNA synthetase</fullName>
    </alternativeName>
</protein>
<sequence>MLERFYITTPIYYSNDVPHIGHTGTTVFADIVARYQRSLGKEVFFLTGTDEHGEKVAKAAESAGLETQEFVDELSIKWQEYWKKLNISNDAFMRTTLPGHEKIAQDLLTQLQEKGDIYKGVYKGVYCWGCEEFKAEKDLVDGKCPEHRPDQIEYKEEENYFFRLSKYIPKVKELIEGGELLVEPENKKNEMLARISDGVNDLSASRQNVSWGIPIPWDTSHTTYVWIEALMNYYSATKIWNKEEFWPADVHFLGKGNNWFHSVIWPALLLALDLPLPKRVFVHGYYNVEGRKMGKSLGNVISPQELMNRYGVDGTRYLLAASMPYFDDSDVSMKWFDEKYNADLANGLGNLVSRVAKFINEGSPLRERVALISTYYDNFMLNEVISESQRLVKLANDYFSK</sequence>
<evidence type="ECO:0000256" key="3">
    <source>
        <dbReference type="ARBA" id="ARBA00018753"/>
    </source>
</evidence>
<dbReference type="CDD" id="cd00814">
    <property type="entry name" value="MetRS_core"/>
    <property type="match status" value="1"/>
</dbReference>
<evidence type="ECO:0000259" key="11">
    <source>
        <dbReference type="Pfam" id="PF09334"/>
    </source>
</evidence>
<dbReference type="InterPro" id="IPR009080">
    <property type="entry name" value="tRNAsynth_Ia_anticodon-bd"/>
</dbReference>
<dbReference type="InterPro" id="IPR014758">
    <property type="entry name" value="Met-tRNA_synth"/>
</dbReference>
<evidence type="ECO:0000256" key="6">
    <source>
        <dbReference type="ARBA" id="ARBA00022840"/>
    </source>
</evidence>
<reference evidence="12 13" key="1">
    <citation type="journal article" date="2016" name="Nat. Commun.">
        <title>Thousands of microbial genomes shed light on interconnected biogeochemical processes in an aquifer system.</title>
        <authorList>
            <person name="Anantharaman K."/>
            <person name="Brown C.T."/>
            <person name="Hug L.A."/>
            <person name="Sharon I."/>
            <person name="Castelle C.J."/>
            <person name="Probst A.J."/>
            <person name="Thomas B.C."/>
            <person name="Singh A."/>
            <person name="Wilkins M.J."/>
            <person name="Karaoz U."/>
            <person name="Brodie E.L."/>
            <person name="Williams K.H."/>
            <person name="Hubbard S.S."/>
            <person name="Banfield J.F."/>
        </authorList>
    </citation>
    <scope>NUCLEOTIDE SEQUENCE [LARGE SCALE GENOMIC DNA]</scope>
</reference>
<dbReference type="NCBIfam" id="TIGR00398">
    <property type="entry name" value="metG"/>
    <property type="match status" value="1"/>
</dbReference>
<evidence type="ECO:0000256" key="8">
    <source>
        <dbReference type="ARBA" id="ARBA00023146"/>
    </source>
</evidence>
<feature type="domain" description="Methionyl/Leucyl tRNA synthetase" evidence="11">
    <location>
        <begin position="5"/>
        <end position="148"/>
    </location>
</feature>
<keyword evidence="6 10" id="KW-0067">ATP-binding</keyword>
<dbReference type="InterPro" id="IPR023457">
    <property type="entry name" value="Met-tRNA_synth_2"/>
</dbReference>
<name>A0A1F4UQZ4_UNCKA</name>
<keyword evidence="5 10" id="KW-0547">Nucleotide-binding</keyword>
<keyword evidence="4 10" id="KW-0436">Ligase</keyword>
<keyword evidence="7 10" id="KW-0648">Protein biosynthesis</keyword>
<dbReference type="PANTHER" id="PTHR43326:SF1">
    <property type="entry name" value="METHIONINE--TRNA LIGASE, MITOCHONDRIAL"/>
    <property type="match status" value="1"/>
</dbReference>
<dbReference type="Gene3D" id="1.10.730.10">
    <property type="entry name" value="Isoleucyl-tRNA Synthetase, Domain 1"/>
    <property type="match status" value="1"/>
</dbReference>
<proteinExistence type="inferred from homology"/>
<evidence type="ECO:0000256" key="9">
    <source>
        <dbReference type="ARBA" id="ARBA00030904"/>
    </source>
</evidence>
<dbReference type="SUPFAM" id="SSF52374">
    <property type="entry name" value="Nucleotidylyl transferase"/>
    <property type="match status" value="1"/>
</dbReference>
<feature type="domain" description="Methionyl/Leucyl tRNA synthetase" evidence="11">
    <location>
        <begin position="153"/>
        <end position="355"/>
    </location>
</feature>
<dbReference type="InterPro" id="IPR033911">
    <property type="entry name" value="MetRS_core"/>
</dbReference>
<accession>A0A1F4UQZ4</accession>
<evidence type="ECO:0000256" key="7">
    <source>
        <dbReference type="ARBA" id="ARBA00022917"/>
    </source>
</evidence>